<proteinExistence type="predicted"/>
<evidence type="ECO:0000313" key="1">
    <source>
        <dbReference type="EMBL" id="KAK8109509.1"/>
    </source>
</evidence>
<dbReference type="EMBL" id="JAQQWP010000007">
    <property type="protein sequence ID" value="KAK8109509.1"/>
    <property type="molecule type" value="Genomic_DNA"/>
</dbReference>
<accession>A0AAW0QSR6</accession>
<sequence length="139" mass="15518">MVDSKPVKVYHPQTEYDGALPRGREDFLLHNSIVPRSCQNPSSSIDKESSKTELESKYKHILDADALLGTVDGHGVARMLMDYNKTFDQREILDGQIFRDAGALVGQDSKSTICRRLLAVYGSPVLRWLAKSRLGVQVV</sequence>
<protein>
    <submittedName>
        <fullName evidence="1">Uncharacterized protein</fullName>
    </submittedName>
</protein>
<organism evidence="1 2">
    <name type="scientific">Apiospora kogelbergensis</name>
    <dbReference type="NCBI Taxonomy" id="1337665"/>
    <lineage>
        <taxon>Eukaryota</taxon>
        <taxon>Fungi</taxon>
        <taxon>Dikarya</taxon>
        <taxon>Ascomycota</taxon>
        <taxon>Pezizomycotina</taxon>
        <taxon>Sordariomycetes</taxon>
        <taxon>Xylariomycetidae</taxon>
        <taxon>Amphisphaeriales</taxon>
        <taxon>Apiosporaceae</taxon>
        <taxon>Apiospora</taxon>
    </lineage>
</organism>
<gene>
    <name evidence="1" type="ORF">PG999_007646</name>
</gene>
<comment type="caution">
    <text evidence="1">The sequence shown here is derived from an EMBL/GenBank/DDBJ whole genome shotgun (WGS) entry which is preliminary data.</text>
</comment>
<evidence type="ECO:0000313" key="2">
    <source>
        <dbReference type="Proteomes" id="UP001392437"/>
    </source>
</evidence>
<reference evidence="1 2" key="1">
    <citation type="submission" date="2023-01" db="EMBL/GenBank/DDBJ databases">
        <title>Analysis of 21 Apiospora genomes using comparative genomics revels a genus with tremendous synthesis potential of carbohydrate active enzymes and secondary metabolites.</title>
        <authorList>
            <person name="Sorensen T."/>
        </authorList>
    </citation>
    <scope>NUCLEOTIDE SEQUENCE [LARGE SCALE GENOMIC DNA]</scope>
    <source>
        <strain evidence="1 2">CBS 117206</strain>
    </source>
</reference>
<dbReference type="AlphaFoldDB" id="A0AAW0QSR6"/>
<keyword evidence="2" id="KW-1185">Reference proteome</keyword>
<name>A0AAW0QSR6_9PEZI</name>
<dbReference type="Proteomes" id="UP001392437">
    <property type="component" value="Unassembled WGS sequence"/>
</dbReference>